<sequence>MTSGIDGPVYLWDQRFSGSGSAQTNGQRALRLLSTVVEVSVKTMAPEDSGGYMQVRRLVSPDGTRFGDRLWINLQAIGEDQVNIDDPNSESLSTSVGFLLPNPSNRPLNNHQSEFSQHSVTHPPGNNPTESSVDSQQPQEDLAPASSEFDSVDQPSSSSNLSSATDFDDLSGSGPFRRGSEYRVG</sequence>
<comment type="caution">
    <text evidence="3">The sequence shown here is derived from an EMBL/GenBank/DDBJ whole genome shotgun (WGS) entry which is preliminary data.</text>
</comment>
<protein>
    <recommendedName>
        <fullName evidence="2">Nbr1 FW domain-containing protein</fullName>
    </recommendedName>
</protein>
<feature type="compositionally biased region" description="Low complexity" evidence="1">
    <location>
        <begin position="99"/>
        <end position="110"/>
    </location>
</feature>
<evidence type="ECO:0000313" key="3">
    <source>
        <dbReference type="EMBL" id="KAA1132747.1"/>
    </source>
</evidence>
<organism evidence="3 4">
    <name type="scientific">Puccinia graminis f. sp. tritici</name>
    <dbReference type="NCBI Taxonomy" id="56615"/>
    <lineage>
        <taxon>Eukaryota</taxon>
        <taxon>Fungi</taxon>
        <taxon>Dikarya</taxon>
        <taxon>Basidiomycota</taxon>
        <taxon>Pucciniomycotina</taxon>
        <taxon>Pucciniomycetes</taxon>
        <taxon>Pucciniales</taxon>
        <taxon>Pucciniaceae</taxon>
        <taxon>Puccinia</taxon>
    </lineage>
</organism>
<dbReference type="Proteomes" id="UP000325313">
    <property type="component" value="Unassembled WGS sequence"/>
</dbReference>
<name>A0A5B0S4J3_PUCGR</name>
<feature type="domain" description="Nbr1 FW" evidence="2">
    <location>
        <begin position="35"/>
        <end position="75"/>
    </location>
</feature>
<accession>A0A5B0S4J3</accession>
<feature type="region of interest" description="Disordered" evidence="1">
    <location>
        <begin position="82"/>
        <end position="185"/>
    </location>
</feature>
<dbReference type="EMBL" id="VDEP01000076">
    <property type="protein sequence ID" value="KAA1132747.1"/>
    <property type="molecule type" value="Genomic_DNA"/>
</dbReference>
<dbReference type="PANTHER" id="PTHR20930:SF0">
    <property type="entry name" value="PROTEIN ILRUN"/>
    <property type="match status" value="1"/>
</dbReference>
<feature type="compositionally biased region" description="Polar residues" evidence="1">
    <location>
        <begin position="153"/>
        <end position="165"/>
    </location>
</feature>
<dbReference type="Pfam" id="PF16158">
    <property type="entry name" value="N_BRCA1_IG"/>
    <property type="match status" value="1"/>
</dbReference>
<feature type="compositionally biased region" description="Polar residues" evidence="1">
    <location>
        <begin position="127"/>
        <end position="139"/>
    </location>
</feature>
<dbReference type="AlphaFoldDB" id="A0A5B0S4J3"/>
<evidence type="ECO:0000259" key="2">
    <source>
        <dbReference type="Pfam" id="PF16158"/>
    </source>
</evidence>
<gene>
    <name evidence="3" type="ORF">PGTUg99_002892</name>
</gene>
<evidence type="ECO:0000256" key="1">
    <source>
        <dbReference type="SAM" id="MobiDB-lite"/>
    </source>
</evidence>
<evidence type="ECO:0000313" key="4">
    <source>
        <dbReference type="Proteomes" id="UP000325313"/>
    </source>
</evidence>
<reference evidence="3 4" key="1">
    <citation type="submission" date="2019-05" db="EMBL/GenBank/DDBJ databases">
        <title>Emergence of the Ug99 lineage of the wheat stem rust pathogen through somatic hybridization.</title>
        <authorList>
            <person name="Li F."/>
            <person name="Upadhyaya N.M."/>
            <person name="Sperschneider J."/>
            <person name="Matny O."/>
            <person name="Nguyen-Phuc H."/>
            <person name="Mago R."/>
            <person name="Raley C."/>
            <person name="Miller M.E."/>
            <person name="Silverstein K.A.T."/>
            <person name="Henningsen E."/>
            <person name="Hirsch C.D."/>
            <person name="Visser B."/>
            <person name="Pretorius Z.A."/>
            <person name="Steffenson B.J."/>
            <person name="Schwessinger B."/>
            <person name="Dodds P.N."/>
            <person name="Figueroa M."/>
        </authorList>
    </citation>
    <scope>NUCLEOTIDE SEQUENCE [LARGE SCALE GENOMIC DNA]</scope>
    <source>
        <strain evidence="3 4">Ug99</strain>
    </source>
</reference>
<dbReference type="PANTHER" id="PTHR20930">
    <property type="entry name" value="OVARIAN CARCINOMA ANTIGEN CA125-RELATED"/>
    <property type="match status" value="1"/>
</dbReference>
<proteinExistence type="predicted"/>
<dbReference type="InterPro" id="IPR032350">
    <property type="entry name" value="Nbr1_FW"/>
</dbReference>
<feature type="compositionally biased region" description="Polar residues" evidence="1">
    <location>
        <begin position="111"/>
        <end position="120"/>
    </location>
</feature>